<name>A0A1F5NKD4_9BACT</name>
<evidence type="ECO:0000313" key="7">
    <source>
        <dbReference type="EMBL" id="OGE77972.1"/>
    </source>
</evidence>
<dbReference type="SUPFAM" id="SSF55486">
    <property type="entry name" value="Metalloproteases ('zincins'), catalytic domain"/>
    <property type="match status" value="1"/>
</dbReference>
<dbReference type="GO" id="GO:0008237">
    <property type="term" value="F:metallopeptidase activity"/>
    <property type="evidence" value="ECO:0007669"/>
    <property type="project" value="UniProtKB-KW"/>
</dbReference>
<dbReference type="Gene3D" id="3.40.390.10">
    <property type="entry name" value="Collagenase (Catalytic Domain)"/>
    <property type="match status" value="1"/>
</dbReference>
<evidence type="ECO:0000256" key="2">
    <source>
        <dbReference type="ARBA" id="ARBA00022670"/>
    </source>
</evidence>
<dbReference type="Proteomes" id="UP000176864">
    <property type="component" value="Unassembled WGS sequence"/>
</dbReference>
<dbReference type="InterPro" id="IPR024079">
    <property type="entry name" value="MetalloPept_cat_dom_sf"/>
</dbReference>
<sequence>MFIVIGLSLSFSWVKIQASGPDDNYFNRELRSRFTAVPFFRHVLSLHYDGDARADYLGGKYKKIVIEVDTMQDIGARYEALDLLRDRVRQITGKPTSYIISDNNILYEREVDETGIEKLVKQYRNRESSDDTAVLYLLYASSSADQPDLLGLTYQEYGIILFYNALQDFTDENPKVLVNYEASTALHEFGHQIGLPHNERQNCLMNKSAEMAHIPREIPEDVITDFCEHEKNAIRIYE</sequence>
<reference evidence="7 8" key="1">
    <citation type="journal article" date="2016" name="Nat. Commun.">
        <title>Thousands of microbial genomes shed light on interconnected biogeochemical processes in an aquifer system.</title>
        <authorList>
            <person name="Anantharaman K."/>
            <person name="Brown C.T."/>
            <person name="Hug L.A."/>
            <person name="Sharon I."/>
            <person name="Castelle C.J."/>
            <person name="Probst A.J."/>
            <person name="Thomas B.C."/>
            <person name="Singh A."/>
            <person name="Wilkins M.J."/>
            <person name="Karaoz U."/>
            <person name="Brodie E.L."/>
            <person name="Williams K.H."/>
            <person name="Hubbard S.S."/>
            <person name="Banfield J.F."/>
        </authorList>
    </citation>
    <scope>NUCLEOTIDE SEQUENCE [LARGE SCALE GENOMIC DNA]</scope>
</reference>
<gene>
    <name evidence="7" type="ORF">A2751_02940</name>
</gene>
<evidence type="ECO:0000256" key="4">
    <source>
        <dbReference type="ARBA" id="ARBA00022801"/>
    </source>
</evidence>
<keyword evidence="5" id="KW-0862">Zinc</keyword>
<evidence type="ECO:0000256" key="1">
    <source>
        <dbReference type="ARBA" id="ARBA00001947"/>
    </source>
</evidence>
<dbReference type="STRING" id="1817824.A2751_02940"/>
<evidence type="ECO:0000313" key="8">
    <source>
        <dbReference type="Proteomes" id="UP000176864"/>
    </source>
</evidence>
<keyword evidence="6" id="KW-0482">Metalloprotease</keyword>
<evidence type="ECO:0000256" key="3">
    <source>
        <dbReference type="ARBA" id="ARBA00022723"/>
    </source>
</evidence>
<dbReference type="InterPro" id="IPR012962">
    <property type="entry name" value="Pept_M54_archaemetzincn"/>
</dbReference>
<protein>
    <recommendedName>
        <fullName evidence="9">Peptidase M10 metallopeptidase domain-containing protein</fullName>
    </recommendedName>
</protein>
<organism evidence="7 8">
    <name type="scientific">Candidatus Doudnabacteria bacterium RIFCSPHIGHO2_01_FULL_46_14</name>
    <dbReference type="NCBI Taxonomy" id="1817824"/>
    <lineage>
        <taxon>Bacteria</taxon>
        <taxon>Candidatus Doudnaibacteriota</taxon>
    </lineage>
</organism>
<proteinExistence type="predicted"/>
<dbReference type="AlphaFoldDB" id="A0A1F5NKD4"/>
<keyword evidence="3" id="KW-0479">Metal-binding</keyword>
<comment type="caution">
    <text evidence="7">The sequence shown here is derived from an EMBL/GenBank/DDBJ whole genome shotgun (WGS) entry which is preliminary data.</text>
</comment>
<evidence type="ECO:0000256" key="5">
    <source>
        <dbReference type="ARBA" id="ARBA00022833"/>
    </source>
</evidence>
<dbReference type="EMBL" id="MFEK01000016">
    <property type="protein sequence ID" value="OGE77972.1"/>
    <property type="molecule type" value="Genomic_DNA"/>
</dbReference>
<comment type="cofactor">
    <cofactor evidence="1">
        <name>Zn(2+)</name>
        <dbReference type="ChEBI" id="CHEBI:29105"/>
    </cofactor>
</comment>
<evidence type="ECO:0008006" key="9">
    <source>
        <dbReference type="Google" id="ProtNLM"/>
    </source>
</evidence>
<dbReference type="GO" id="GO:0006508">
    <property type="term" value="P:proteolysis"/>
    <property type="evidence" value="ECO:0007669"/>
    <property type="project" value="UniProtKB-KW"/>
</dbReference>
<keyword evidence="4" id="KW-0378">Hydrolase</keyword>
<accession>A0A1F5NKD4</accession>
<dbReference type="Pfam" id="PF07998">
    <property type="entry name" value="Peptidase_M54"/>
    <property type="match status" value="1"/>
</dbReference>
<evidence type="ECO:0000256" key="6">
    <source>
        <dbReference type="ARBA" id="ARBA00023049"/>
    </source>
</evidence>
<keyword evidence="2" id="KW-0645">Protease</keyword>
<dbReference type="GO" id="GO:0046872">
    <property type="term" value="F:metal ion binding"/>
    <property type="evidence" value="ECO:0007669"/>
    <property type="project" value="UniProtKB-KW"/>
</dbReference>